<feature type="domain" description="MIB/HERC2" evidence="4">
    <location>
        <begin position="596"/>
        <end position="668"/>
    </location>
</feature>
<evidence type="ECO:0000259" key="4">
    <source>
        <dbReference type="PROSITE" id="PS51416"/>
    </source>
</evidence>
<dbReference type="AlphaFoldDB" id="A0A9D4K4T6"/>
<comment type="caution">
    <text evidence="5">The sequence shown here is derived from an EMBL/GenBank/DDBJ whole genome shotgun (WGS) entry which is preliminary data.</text>
</comment>
<gene>
    <name evidence="5" type="ORF">DPMN_106345</name>
</gene>
<dbReference type="InterPro" id="IPR037197">
    <property type="entry name" value="WWE_dom_sf"/>
</dbReference>
<dbReference type="Gene3D" id="3.30.720.50">
    <property type="match status" value="1"/>
</dbReference>
<feature type="region of interest" description="Disordered" evidence="1">
    <location>
        <begin position="679"/>
        <end position="706"/>
    </location>
</feature>
<dbReference type="GO" id="GO:0004842">
    <property type="term" value="F:ubiquitin-protein transferase activity"/>
    <property type="evidence" value="ECO:0007669"/>
    <property type="project" value="InterPro"/>
</dbReference>
<dbReference type="Pfam" id="PF13519">
    <property type="entry name" value="VWA_2"/>
    <property type="match status" value="1"/>
</dbReference>
<dbReference type="OrthoDB" id="6157903at2759"/>
<evidence type="ECO:0000256" key="1">
    <source>
        <dbReference type="SAM" id="MobiDB-lite"/>
    </source>
</evidence>
<feature type="region of interest" description="Disordered" evidence="1">
    <location>
        <begin position="452"/>
        <end position="488"/>
    </location>
</feature>
<dbReference type="InterPro" id="IPR010606">
    <property type="entry name" value="Mib_Herc2"/>
</dbReference>
<dbReference type="Pfam" id="PF06701">
    <property type="entry name" value="MIB_HERC2"/>
    <property type="match status" value="1"/>
</dbReference>
<dbReference type="EMBL" id="JAIWYP010000004">
    <property type="protein sequence ID" value="KAH3833043.1"/>
    <property type="molecule type" value="Genomic_DNA"/>
</dbReference>
<sequence>MSARNRRTSQRVETAVENPELKTIKECLGTVREEQMSQKTTLNNVIQAQTMLSENIDTIQETLESLKSEEPKTFLSEKVDAIQKTLKSLEMHGLQNGGGADVVSLQENRTGNPAHTVLTEPSGTCNIPGKKPQRSKRQRICAMSPADLPGEPLFKTQPEEKDIINKLKAFRVDVNNSTIQSVLGATKVPPSPTSTSAASTLLVVDSSLSMKGKPFQELITFVNGFIDELDRANMNHGLEERMAVVMCGSPTTVLQPFTTQYDDIRGILDQCAPDGKTPLLTALTLALCYIDGRGEALQLGENTLLTPRVIVLSDFNPTDDKEPFDNEDEETGEENKTIQRHLIQLAKIYCRQMLGLYCVPVGRNKNKKFARELADNSYGGEMVSAENFESAGHYLRNHVIAARVCDDVEASIARNEDIDVEEILKEIMSEAKCGGKDKDAIVKVIVKLRSGSEPAPAPCEEKPKKDSGSDRPKKRHHKKVRQANPETLQKYKEYIEEKKKRPEMLPVLFDDTGMVEWKQTKMESIGYEEFPILPPLGSRVKRGPDWTRGEDDGHMPGTVVGHFDHEMTIVLFDNDKLVYCKYNKEGKYDIEKIDEPRRVPRDHIEIGCSVKRGPNWRKENEDGGPESVGAVLRKSSGRMVMVRWPNGIIQPYKFGQHHRFEVEVTNEPTNFKNEDAVENAADSGLTGEDAAVPTSGATSGQSKADKMPWWKWKDSQQCWRPFSEEAVNTLEEAKNKNQQFVQVQYKGKDFRVLFNENKCEFDGGRFDVARELINDDDKMSMIEMDKYLSAI</sequence>
<reference evidence="5" key="1">
    <citation type="journal article" date="2019" name="bioRxiv">
        <title>The Genome of the Zebra Mussel, Dreissena polymorpha: A Resource for Invasive Species Research.</title>
        <authorList>
            <person name="McCartney M.A."/>
            <person name="Auch B."/>
            <person name="Kono T."/>
            <person name="Mallez S."/>
            <person name="Zhang Y."/>
            <person name="Obille A."/>
            <person name="Becker A."/>
            <person name="Abrahante J.E."/>
            <person name="Garbe J."/>
            <person name="Badalamenti J.P."/>
            <person name="Herman A."/>
            <person name="Mangelson H."/>
            <person name="Liachko I."/>
            <person name="Sullivan S."/>
            <person name="Sone E.D."/>
            <person name="Koren S."/>
            <person name="Silverstein K.A.T."/>
            <person name="Beckman K.B."/>
            <person name="Gohl D.M."/>
        </authorList>
    </citation>
    <scope>NUCLEOTIDE SEQUENCE</scope>
    <source>
        <strain evidence="5">Duluth1</strain>
        <tissue evidence="5">Whole animal</tissue>
    </source>
</reference>
<feature type="compositionally biased region" description="Polar residues" evidence="1">
    <location>
        <begin position="113"/>
        <end position="125"/>
    </location>
</feature>
<evidence type="ECO:0000313" key="5">
    <source>
        <dbReference type="EMBL" id="KAH3833043.1"/>
    </source>
</evidence>
<dbReference type="InterPro" id="IPR036465">
    <property type="entry name" value="vWFA_dom_sf"/>
</dbReference>
<name>A0A9D4K4T6_DREPO</name>
<dbReference type="InterPro" id="IPR002035">
    <property type="entry name" value="VWF_A"/>
</dbReference>
<protein>
    <submittedName>
        <fullName evidence="5">Uncharacterized protein</fullName>
    </submittedName>
</protein>
<proteinExistence type="predicted"/>
<feature type="domain" description="VWFA" evidence="2">
    <location>
        <begin position="199"/>
        <end position="404"/>
    </location>
</feature>
<dbReference type="Pfam" id="PF02825">
    <property type="entry name" value="WWE"/>
    <property type="match status" value="1"/>
</dbReference>
<dbReference type="GO" id="GO:0046872">
    <property type="term" value="F:metal ion binding"/>
    <property type="evidence" value="ECO:0007669"/>
    <property type="project" value="InterPro"/>
</dbReference>
<evidence type="ECO:0000259" key="3">
    <source>
        <dbReference type="PROSITE" id="PS50918"/>
    </source>
</evidence>
<dbReference type="PROSITE" id="PS50234">
    <property type="entry name" value="VWFA"/>
    <property type="match status" value="1"/>
</dbReference>
<organism evidence="5 6">
    <name type="scientific">Dreissena polymorpha</name>
    <name type="common">Zebra mussel</name>
    <name type="synonym">Mytilus polymorpha</name>
    <dbReference type="NCBI Taxonomy" id="45954"/>
    <lineage>
        <taxon>Eukaryota</taxon>
        <taxon>Metazoa</taxon>
        <taxon>Spiralia</taxon>
        <taxon>Lophotrochozoa</taxon>
        <taxon>Mollusca</taxon>
        <taxon>Bivalvia</taxon>
        <taxon>Autobranchia</taxon>
        <taxon>Heteroconchia</taxon>
        <taxon>Euheterodonta</taxon>
        <taxon>Imparidentia</taxon>
        <taxon>Neoheterodontei</taxon>
        <taxon>Myida</taxon>
        <taxon>Dreissenoidea</taxon>
        <taxon>Dreissenidae</taxon>
        <taxon>Dreissena</taxon>
    </lineage>
</organism>
<feature type="region of interest" description="Disordered" evidence="1">
    <location>
        <begin position="113"/>
        <end position="137"/>
    </location>
</feature>
<feature type="compositionally biased region" description="Basic residues" evidence="1">
    <location>
        <begin position="472"/>
        <end position="481"/>
    </location>
</feature>
<dbReference type="SMART" id="SM00327">
    <property type="entry name" value="VWA"/>
    <property type="match status" value="1"/>
</dbReference>
<keyword evidence="6" id="KW-1185">Reference proteome</keyword>
<evidence type="ECO:0000259" key="2">
    <source>
        <dbReference type="PROSITE" id="PS50234"/>
    </source>
</evidence>
<dbReference type="Gene3D" id="3.40.50.410">
    <property type="entry name" value="von Willebrand factor, type A domain"/>
    <property type="match status" value="1"/>
</dbReference>
<feature type="domain" description="WWE" evidence="3">
    <location>
        <begin position="696"/>
        <end position="774"/>
    </location>
</feature>
<accession>A0A9D4K4T6</accession>
<feature type="region of interest" description="Disordered" evidence="1">
    <location>
        <begin position="316"/>
        <end position="336"/>
    </location>
</feature>
<dbReference type="GO" id="GO:0016567">
    <property type="term" value="P:protein ubiquitination"/>
    <property type="evidence" value="ECO:0007669"/>
    <property type="project" value="InterPro"/>
</dbReference>
<dbReference type="SUPFAM" id="SSF159034">
    <property type="entry name" value="Mib/herc2 domain-like"/>
    <property type="match status" value="2"/>
</dbReference>
<dbReference type="InterPro" id="IPR037252">
    <property type="entry name" value="Mib_Herc2_sf"/>
</dbReference>
<dbReference type="PROSITE" id="PS50918">
    <property type="entry name" value="WWE"/>
    <property type="match status" value="1"/>
</dbReference>
<dbReference type="InterPro" id="IPR004170">
    <property type="entry name" value="WWE_dom"/>
</dbReference>
<dbReference type="SUPFAM" id="SSF53300">
    <property type="entry name" value="vWA-like"/>
    <property type="match status" value="1"/>
</dbReference>
<dbReference type="SUPFAM" id="SSF117839">
    <property type="entry name" value="WWE domain"/>
    <property type="match status" value="1"/>
</dbReference>
<dbReference type="PROSITE" id="PS51416">
    <property type="entry name" value="MIB_HERC2"/>
    <property type="match status" value="1"/>
</dbReference>
<evidence type="ECO:0000313" key="6">
    <source>
        <dbReference type="Proteomes" id="UP000828390"/>
    </source>
</evidence>
<dbReference type="CDD" id="cd00198">
    <property type="entry name" value="vWFA"/>
    <property type="match status" value="1"/>
</dbReference>
<feature type="compositionally biased region" description="Basic and acidic residues" evidence="1">
    <location>
        <begin position="459"/>
        <end position="471"/>
    </location>
</feature>
<reference evidence="5" key="2">
    <citation type="submission" date="2020-11" db="EMBL/GenBank/DDBJ databases">
        <authorList>
            <person name="McCartney M.A."/>
            <person name="Auch B."/>
            <person name="Kono T."/>
            <person name="Mallez S."/>
            <person name="Becker A."/>
            <person name="Gohl D.M."/>
            <person name="Silverstein K.A.T."/>
            <person name="Koren S."/>
            <person name="Bechman K.B."/>
            <person name="Herman A."/>
            <person name="Abrahante J.E."/>
            <person name="Garbe J."/>
        </authorList>
    </citation>
    <scope>NUCLEOTIDE SEQUENCE</scope>
    <source>
        <strain evidence="5">Duluth1</strain>
        <tissue evidence="5">Whole animal</tissue>
    </source>
</reference>
<dbReference type="Proteomes" id="UP000828390">
    <property type="component" value="Unassembled WGS sequence"/>
</dbReference>
<dbReference type="Gene3D" id="2.30.30.40">
    <property type="entry name" value="SH3 Domains"/>
    <property type="match status" value="2"/>
</dbReference>